<dbReference type="STRING" id="34061.B0189_03830"/>
<dbReference type="Pfam" id="PF03795">
    <property type="entry name" value="YCII"/>
    <property type="match status" value="1"/>
</dbReference>
<dbReference type="Gene3D" id="3.30.70.1060">
    <property type="entry name" value="Dimeric alpha+beta barrel"/>
    <property type="match status" value="1"/>
</dbReference>
<dbReference type="EMBL" id="FTNU01000005">
    <property type="protein sequence ID" value="SIR87255.1"/>
    <property type="molecule type" value="Genomic_DNA"/>
</dbReference>
<accession>A0A1N7EH54</accession>
<evidence type="ECO:0000256" key="1">
    <source>
        <dbReference type="ARBA" id="ARBA00007689"/>
    </source>
</evidence>
<protein>
    <recommendedName>
        <fullName evidence="2">YCII-related domain-containing protein</fullName>
    </recommendedName>
</protein>
<feature type="domain" description="YCII-related" evidence="2">
    <location>
        <begin position="3"/>
        <end position="91"/>
    </location>
</feature>
<dbReference type="Proteomes" id="UP000187495">
    <property type="component" value="Unassembled WGS sequence"/>
</dbReference>
<proteinExistence type="inferred from homology"/>
<dbReference type="InterPro" id="IPR005545">
    <property type="entry name" value="YCII"/>
</dbReference>
<dbReference type="SUPFAM" id="SSF54909">
    <property type="entry name" value="Dimeric alpha+beta barrel"/>
    <property type="match status" value="1"/>
</dbReference>
<organism evidence="3 4">
    <name type="scientific">Moraxella cuniculi DSM 21768</name>
    <dbReference type="NCBI Taxonomy" id="1122245"/>
    <lineage>
        <taxon>Bacteria</taxon>
        <taxon>Pseudomonadati</taxon>
        <taxon>Pseudomonadota</taxon>
        <taxon>Gammaproteobacteria</taxon>
        <taxon>Moraxellales</taxon>
        <taxon>Moraxellaceae</taxon>
        <taxon>Moraxella</taxon>
    </lineage>
</organism>
<sequence length="99" mass="10790">MPLFAIIGHDVADSGDKRSKARAEHLARLHELLAENRLVIAGPTPIEHGQSQMSGSLIVASFDDLHSAKAWAADDPYIIAGVYSRVDVKPFIQVLPNFD</sequence>
<dbReference type="AlphaFoldDB" id="A0A1N7EH54"/>
<dbReference type="PANTHER" id="PTHR33606">
    <property type="entry name" value="PROTEIN YCII"/>
    <property type="match status" value="1"/>
</dbReference>
<dbReference type="InterPro" id="IPR011008">
    <property type="entry name" value="Dimeric_a/b-barrel"/>
</dbReference>
<evidence type="ECO:0000313" key="3">
    <source>
        <dbReference type="EMBL" id="SIR87255.1"/>
    </source>
</evidence>
<reference evidence="4" key="1">
    <citation type="submission" date="2017-01" db="EMBL/GenBank/DDBJ databases">
        <authorList>
            <person name="Varghese N."/>
            <person name="Submissions S."/>
        </authorList>
    </citation>
    <scope>NUCLEOTIDE SEQUENCE [LARGE SCALE GENOMIC DNA]</scope>
    <source>
        <strain evidence="4">DSM 21768</strain>
    </source>
</reference>
<gene>
    <name evidence="3" type="ORF">SAMN02745664_10512</name>
</gene>
<dbReference type="RefSeq" id="WP_076555002.1">
    <property type="nucleotide sequence ID" value="NZ_FTNU01000005.1"/>
</dbReference>
<evidence type="ECO:0000259" key="2">
    <source>
        <dbReference type="Pfam" id="PF03795"/>
    </source>
</evidence>
<keyword evidence="4" id="KW-1185">Reference proteome</keyword>
<comment type="similarity">
    <text evidence="1">Belongs to the YciI family.</text>
</comment>
<name>A0A1N7EH54_9GAMM</name>
<evidence type="ECO:0000313" key="4">
    <source>
        <dbReference type="Proteomes" id="UP000187495"/>
    </source>
</evidence>
<dbReference type="InterPro" id="IPR051807">
    <property type="entry name" value="Sec-metab_biosynth-assoc"/>
</dbReference>
<dbReference type="PANTHER" id="PTHR33606:SF3">
    <property type="entry name" value="PROTEIN YCII"/>
    <property type="match status" value="1"/>
</dbReference>
<dbReference type="NCBIfam" id="NF009504">
    <property type="entry name" value="PRK12863.1-4"/>
    <property type="match status" value="1"/>
</dbReference>